<keyword evidence="2" id="KW-1185">Reference proteome</keyword>
<reference evidence="1 2" key="1">
    <citation type="submission" date="2021-06" db="EMBL/GenBank/DDBJ databases">
        <title>Caerostris extrusa draft genome.</title>
        <authorList>
            <person name="Kono N."/>
            <person name="Arakawa K."/>
        </authorList>
    </citation>
    <scope>NUCLEOTIDE SEQUENCE [LARGE SCALE GENOMIC DNA]</scope>
</reference>
<comment type="caution">
    <text evidence="1">The sequence shown here is derived from an EMBL/GenBank/DDBJ whole genome shotgun (WGS) entry which is preliminary data.</text>
</comment>
<name>A0AAV4RVX2_CAEEX</name>
<dbReference type="AlphaFoldDB" id="A0AAV4RVX2"/>
<accession>A0AAV4RVX2</accession>
<evidence type="ECO:0000313" key="1">
    <source>
        <dbReference type="EMBL" id="GIY24018.1"/>
    </source>
</evidence>
<protein>
    <submittedName>
        <fullName evidence="1">Uncharacterized protein</fullName>
    </submittedName>
</protein>
<gene>
    <name evidence="1" type="ORF">CEXT_768661</name>
</gene>
<sequence length="113" mass="12819">MAIYKVYLKLPKFNLVHERHTGMNSLVRNEPVVQESGVYVSPYWGDHMFGMNSIMNGQQIRRAIPHLKLLPLKITPPLNTSSLIFLLTVELIDSLWVLNLRPESGNSGFPSAM</sequence>
<proteinExistence type="predicted"/>
<dbReference type="EMBL" id="BPLR01008339">
    <property type="protein sequence ID" value="GIY24018.1"/>
    <property type="molecule type" value="Genomic_DNA"/>
</dbReference>
<evidence type="ECO:0000313" key="2">
    <source>
        <dbReference type="Proteomes" id="UP001054945"/>
    </source>
</evidence>
<organism evidence="1 2">
    <name type="scientific">Caerostris extrusa</name>
    <name type="common">Bark spider</name>
    <name type="synonym">Caerostris bankana</name>
    <dbReference type="NCBI Taxonomy" id="172846"/>
    <lineage>
        <taxon>Eukaryota</taxon>
        <taxon>Metazoa</taxon>
        <taxon>Ecdysozoa</taxon>
        <taxon>Arthropoda</taxon>
        <taxon>Chelicerata</taxon>
        <taxon>Arachnida</taxon>
        <taxon>Araneae</taxon>
        <taxon>Araneomorphae</taxon>
        <taxon>Entelegynae</taxon>
        <taxon>Araneoidea</taxon>
        <taxon>Araneidae</taxon>
        <taxon>Caerostris</taxon>
    </lineage>
</organism>
<dbReference type="Proteomes" id="UP001054945">
    <property type="component" value="Unassembled WGS sequence"/>
</dbReference>